<keyword evidence="3" id="KW-1185">Reference proteome</keyword>
<keyword evidence="1" id="KW-0812">Transmembrane</keyword>
<dbReference type="AlphaFoldDB" id="A0A5E4UMG2"/>
<protein>
    <submittedName>
        <fullName evidence="2">Uncharacterized protein</fullName>
    </submittedName>
</protein>
<sequence length="33" mass="3372">MEDFDAVGAILLFAGLSCVVIAGCLAAGVWMMP</sequence>
<organism evidence="2 3">
    <name type="scientific">Pandoraea iniqua</name>
    <dbReference type="NCBI Taxonomy" id="2508288"/>
    <lineage>
        <taxon>Bacteria</taxon>
        <taxon>Pseudomonadati</taxon>
        <taxon>Pseudomonadota</taxon>
        <taxon>Betaproteobacteria</taxon>
        <taxon>Burkholderiales</taxon>
        <taxon>Burkholderiaceae</taxon>
        <taxon>Pandoraea</taxon>
    </lineage>
</organism>
<dbReference type="EMBL" id="CABPSI010000002">
    <property type="protein sequence ID" value="VVE00289.1"/>
    <property type="molecule type" value="Genomic_DNA"/>
</dbReference>
<keyword evidence="1" id="KW-1133">Transmembrane helix</keyword>
<gene>
    <name evidence="2" type="ORF">PIN31115_02068</name>
</gene>
<evidence type="ECO:0000256" key="1">
    <source>
        <dbReference type="SAM" id="Phobius"/>
    </source>
</evidence>
<reference evidence="2 3" key="1">
    <citation type="submission" date="2019-08" db="EMBL/GenBank/DDBJ databases">
        <authorList>
            <person name="Peeters C."/>
        </authorList>
    </citation>
    <scope>NUCLEOTIDE SEQUENCE [LARGE SCALE GENOMIC DNA]</scope>
    <source>
        <strain evidence="2 3">LMG 31115</strain>
    </source>
</reference>
<feature type="transmembrane region" description="Helical" evidence="1">
    <location>
        <begin position="6"/>
        <end position="30"/>
    </location>
</feature>
<proteinExistence type="predicted"/>
<accession>A0A5E4UMG2</accession>
<name>A0A5E4UMG2_9BURK</name>
<dbReference type="Proteomes" id="UP000333828">
    <property type="component" value="Unassembled WGS sequence"/>
</dbReference>
<evidence type="ECO:0000313" key="3">
    <source>
        <dbReference type="Proteomes" id="UP000333828"/>
    </source>
</evidence>
<evidence type="ECO:0000313" key="2">
    <source>
        <dbReference type="EMBL" id="VVE00289.1"/>
    </source>
</evidence>
<keyword evidence="1" id="KW-0472">Membrane</keyword>